<dbReference type="InterPro" id="IPR025150">
    <property type="entry name" value="GH123_cat"/>
</dbReference>
<evidence type="ECO:0000259" key="3">
    <source>
        <dbReference type="Pfam" id="PF22680"/>
    </source>
</evidence>
<sequence>MMTCKAIFGGLATLTALAYAGTPVLTVPETAQPPVIDGRIDAGEWSDALEITGFQLANGLGLAKENTRIFLKYDKDYLYVAAVAADGNTSILNRGGAYDDCMEIFVMTPFNRNIYHWLLYSRGTAGFNYVDAEYGGMDHAPVTAPCKTAVNGDGWTVEAALPAAGYDLSGIFRSPGWKISCHRSFNHNQTAKEDGRGPEFSGFAPIPGQFQKPLEFPELKLGRKGTVPVRMNRFDASGFELTAPASAELRISVNGKETTAVPNRNGVFSARIPQDARTLELLITDGAEVIFANRWNFSSDPAPARNALRARQMATEGLGVSATGSFERVFADLPYCGDNREMALEAARNEFENFQLVLFTGKDKAENITVKASGLRDAKGNAIPADAFRIYREGSAKALPVGYPTVRGAGDYPDPLFPLPEKLALKPGEVLPLWISLKVPADAAPGRYAGTVDVTDGSGATASVAVKLEVFPITIPRRHSLKTAFSIWETSLRRRFFPDEETMDVAKFTALVDQYAMMLVEHRLTPIIFGVPTLLPPKVVEASGQKFTMQPDGSCKVEADVYDALNRKYLEAGATGFCTGPYLWHFMTKDHEVPAEWPAIWRALNKHYVENGMAKYAFAYPVDEPGNGLNEKVRKMTAVIRENAPDLKILVTGVNANFPSRLVDNIDCWVPALHWTNLKRKAEEQAAGREVWQYPCSGPWYPWPNYHLDTDASAWRAVAWVTAKENFDGILYWATAIFNPETPFVNNANGVNGDGVLQYPAEDGTPLASIRLKVICDGMEDYEYMVLLKNAVAEAKQAKKAPALIAEAEELLKLDTVFRTMDDYSRSEADYRNFRRTAAKLIGQLER</sequence>
<dbReference type="SUPFAM" id="SSF49344">
    <property type="entry name" value="CBD9-like"/>
    <property type="match status" value="1"/>
</dbReference>
<feature type="domain" description="Glycoside hydrolase 123 N-terminal" evidence="3">
    <location>
        <begin position="340"/>
        <end position="455"/>
    </location>
</feature>
<dbReference type="Gene3D" id="2.60.40.1190">
    <property type="match status" value="1"/>
</dbReference>
<dbReference type="Proteomes" id="UP000576225">
    <property type="component" value="Unassembled WGS sequence"/>
</dbReference>
<evidence type="ECO:0000259" key="2">
    <source>
        <dbReference type="Pfam" id="PF13320"/>
    </source>
</evidence>
<evidence type="ECO:0000313" key="5">
    <source>
        <dbReference type="Proteomes" id="UP000576225"/>
    </source>
</evidence>
<feature type="domain" description="Glycoside hydrolase 123 catalytic" evidence="2">
    <location>
        <begin position="588"/>
        <end position="786"/>
    </location>
</feature>
<feature type="chain" id="PRO_5032985862" evidence="1">
    <location>
        <begin position="21"/>
        <end position="847"/>
    </location>
</feature>
<feature type="signal peptide" evidence="1">
    <location>
        <begin position="1"/>
        <end position="20"/>
    </location>
</feature>
<name>A0A848AZ89_9BACT</name>
<keyword evidence="1" id="KW-0732">Signal</keyword>
<gene>
    <name evidence="4" type="ORF">HF882_20020</name>
</gene>
<accession>A0A848AZ89</accession>
<dbReference type="Pfam" id="PF22680">
    <property type="entry name" value="Glyco_hydro_123_N_2"/>
    <property type="match status" value="1"/>
</dbReference>
<dbReference type="InterPro" id="IPR053850">
    <property type="entry name" value="Glyco_hydro_123_N_2"/>
</dbReference>
<evidence type="ECO:0000256" key="1">
    <source>
        <dbReference type="SAM" id="SignalP"/>
    </source>
</evidence>
<dbReference type="Pfam" id="PF13320">
    <property type="entry name" value="GH123_cat"/>
    <property type="match status" value="1"/>
</dbReference>
<evidence type="ECO:0000313" key="4">
    <source>
        <dbReference type="EMBL" id="NMD88875.1"/>
    </source>
</evidence>
<protein>
    <submittedName>
        <fullName evidence="4">DUF4091 domain-containing protein</fullName>
    </submittedName>
</protein>
<organism evidence="4 5">
    <name type="scientific">Victivallis vadensis</name>
    <dbReference type="NCBI Taxonomy" id="172901"/>
    <lineage>
        <taxon>Bacteria</taxon>
        <taxon>Pseudomonadati</taxon>
        <taxon>Lentisphaerota</taxon>
        <taxon>Lentisphaeria</taxon>
        <taxon>Victivallales</taxon>
        <taxon>Victivallaceae</taxon>
        <taxon>Victivallis</taxon>
    </lineage>
</organism>
<dbReference type="RefSeq" id="WP_168963876.1">
    <property type="nucleotide sequence ID" value="NZ_JABAEW010000063.1"/>
</dbReference>
<dbReference type="AlphaFoldDB" id="A0A848AZ89"/>
<comment type="caution">
    <text evidence="4">The sequence shown here is derived from an EMBL/GenBank/DDBJ whole genome shotgun (WGS) entry which is preliminary data.</text>
</comment>
<reference evidence="4 5" key="1">
    <citation type="submission" date="2020-04" db="EMBL/GenBank/DDBJ databases">
        <authorList>
            <person name="Hitch T.C.A."/>
            <person name="Wylensek D."/>
            <person name="Clavel T."/>
        </authorList>
    </citation>
    <scope>NUCLEOTIDE SEQUENCE [LARGE SCALE GENOMIC DNA]</scope>
    <source>
        <strain evidence="4 5">COR2-253-APC-1A</strain>
    </source>
</reference>
<dbReference type="EMBL" id="JABAEW010000063">
    <property type="protein sequence ID" value="NMD88875.1"/>
    <property type="molecule type" value="Genomic_DNA"/>
</dbReference>
<proteinExistence type="predicted"/>